<dbReference type="EMBL" id="FOCC01000005">
    <property type="protein sequence ID" value="SEM62791.1"/>
    <property type="molecule type" value="Genomic_DNA"/>
</dbReference>
<organism evidence="2 3">
    <name type="scientific">Ligilactobacillus ruminis</name>
    <dbReference type="NCBI Taxonomy" id="1623"/>
    <lineage>
        <taxon>Bacteria</taxon>
        <taxon>Bacillati</taxon>
        <taxon>Bacillota</taxon>
        <taxon>Bacilli</taxon>
        <taxon>Lactobacillales</taxon>
        <taxon>Lactobacillaceae</taxon>
        <taxon>Ligilactobacillus</taxon>
    </lineage>
</organism>
<evidence type="ECO:0000313" key="2">
    <source>
        <dbReference type="EMBL" id="SEM62791.1"/>
    </source>
</evidence>
<gene>
    <name evidence="2" type="ORF">SAMN05216431_105127</name>
</gene>
<dbReference type="SUPFAM" id="SSF52218">
    <property type="entry name" value="Flavoproteins"/>
    <property type="match status" value="1"/>
</dbReference>
<dbReference type="Gene3D" id="3.40.50.360">
    <property type="match status" value="1"/>
</dbReference>
<protein>
    <submittedName>
        <fullName evidence="2">Flavodoxin</fullName>
    </submittedName>
</protein>
<dbReference type="PANTHER" id="PTHR39201:SF1">
    <property type="entry name" value="FLAVODOXIN-LIKE DOMAIN-CONTAINING PROTEIN"/>
    <property type="match status" value="1"/>
</dbReference>
<evidence type="ECO:0000313" key="3">
    <source>
        <dbReference type="Proteomes" id="UP000182089"/>
    </source>
</evidence>
<dbReference type="PROSITE" id="PS50902">
    <property type="entry name" value="FLAVODOXIN_LIKE"/>
    <property type="match status" value="1"/>
</dbReference>
<proteinExistence type="predicted"/>
<dbReference type="Pfam" id="PF12682">
    <property type="entry name" value="Flavodoxin_4"/>
    <property type="match status" value="1"/>
</dbReference>
<name>A0ABY1ABB5_9LACO</name>
<feature type="domain" description="Flavodoxin-like" evidence="1">
    <location>
        <begin position="1"/>
        <end position="134"/>
    </location>
</feature>
<dbReference type="InterPro" id="IPR008254">
    <property type="entry name" value="Flavodoxin/NO_synth"/>
</dbReference>
<accession>A0ABY1ABB5</accession>
<comment type="caution">
    <text evidence="2">The sequence shown here is derived from an EMBL/GenBank/DDBJ whole genome shotgun (WGS) entry which is preliminary data.</text>
</comment>
<evidence type="ECO:0000259" key="1">
    <source>
        <dbReference type="PROSITE" id="PS50902"/>
    </source>
</evidence>
<sequence length="134" mass="15629">MVYFSKSGNTKMIAERIEQQHLVKYHRIQPDQPYPDEFRKLQAVSQDEVLFGKTRAIKGIDRDLWEKYSEVIIGTPTYWGHLPACVCQFLKENDFGGKSVTFFVTCAGDPLNLQTELERWKSELIEQSDFLCFD</sequence>
<dbReference type="PANTHER" id="PTHR39201">
    <property type="entry name" value="EXPORTED PROTEIN-RELATED"/>
    <property type="match status" value="1"/>
</dbReference>
<dbReference type="InterPro" id="IPR029039">
    <property type="entry name" value="Flavoprotein-like_sf"/>
</dbReference>
<dbReference type="Proteomes" id="UP000182089">
    <property type="component" value="Unassembled WGS sequence"/>
</dbReference>
<reference evidence="2 3" key="1">
    <citation type="submission" date="2016-10" db="EMBL/GenBank/DDBJ databases">
        <authorList>
            <person name="Varghese N."/>
            <person name="Submissions S."/>
        </authorList>
    </citation>
    <scope>NUCLEOTIDE SEQUENCE [LARGE SCALE GENOMIC DNA]</scope>
    <source>
        <strain evidence="2 3">WC1T17</strain>
    </source>
</reference>